<dbReference type="Pfam" id="PF00646">
    <property type="entry name" value="F-box"/>
    <property type="match status" value="1"/>
</dbReference>
<dbReference type="AlphaFoldDB" id="A0A1Y2CG03"/>
<dbReference type="GO" id="GO:0005886">
    <property type="term" value="C:plasma membrane"/>
    <property type="evidence" value="ECO:0007669"/>
    <property type="project" value="UniProtKB-SubCell"/>
</dbReference>
<proteinExistence type="predicted"/>
<dbReference type="SMART" id="SM00369">
    <property type="entry name" value="LRR_TYP"/>
    <property type="match status" value="5"/>
</dbReference>
<organism evidence="8 9">
    <name type="scientific">Rhizoclosmatium globosum</name>
    <dbReference type="NCBI Taxonomy" id="329046"/>
    <lineage>
        <taxon>Eukaryota</taxon>
        <taxon>Fungi</taxon>
        <taxon>Fungi incertae sedis</taxon>
        <taxon>Chytridiomycota</taxon>
        <taxon>Chytridiomycota incertae sedis</taxon>
        <taxon>Chytridiomycetes</taxon>
        <taxon>Chytridiales</taxon>
        <taxon>Chytriomycetaceae</taxon>
        <taxon>Rhizoclosmatium</taxon>
    </lineage>
</organism>
<dbReference type="PANTHER" id="PTHR48064:SF8">
    <property type="entry name" value="RECEPTOR PROTEIN-TYROSINE KINASE CEPR2-LIKE"/>
    <property type="match status" value="1"/>
</dbReference>
<evidence type="ECO:0000313" key="9">
    <source>
        <dbReference type="Proteomes" id="UP000193642"/>
    </source>
</evidence>
<evidence type="ECO:0000256" key="3">
    <source>
        <dbReference type="ARBA" id="ARBA00022614"/>
    </source>
</evidence>
<dbReference type="PROSITE" id="PS50181">
    <property type="entry name" value="FBOX"/>
    <property type="match status" value="1"/>
</dbReference>
<dbReference type="SUPFAM" id="SSF52058">
    <property type="entry name" value="L domain-like"/>
    <property type="match status" value="1"/>
</dbReference>
<keyword evidence="9" id="KW-1185">Reference proteome</keyword>
<gene>
    <name evidence="8" type="ORF">BCR33DRAFT_716003</name>
</gene>
<dbReference type="EMBL" id="MCGO01000018">
    <property type="protein sequence ID" value="ORY45993.1"/>
    <property type="molecule type" value="Genomic_DNA"/>
</dbReference>
<protein>
    <submittedName>
        <fullName evidence="8">L domain-like protein</fullName>
    </submittedName>
</protein>
<keyword evidence="3" id="KW-0433">Leucine-rich repeat</keyword>
<comment type="caution">
    <text evidence="8">The sequence shown here is derived from an EMBL/GenBank/DDBJ whole genome shotgun (WGS) entry which is preliminary data.</text>
</comment>
<dbReference type="PROSITE" id="PS51450">
    <property type="entry name" value="LRR"/>
    <property type="match status" value="1"/>
</dbReference>
<dbReference type="InterPro" id="IPR036047">
    <property type="entry name" value="F-box-like_dom_sf"/>
</dbReference>
<dbReference type="InterPro" id="IPR001810">
    <property type="entry name" value="F-box_dom"/>
</dbReference>
<evidence type="ECO:0000256" key="4">
    <source>
        <dbReference type="ARBA" id="ARBA00022729"/>
    </source>
</evidence>
<dbReference type="Proteomes" id="UP000193642">
    <property type="component" value="Unassembled WGS sequence"/>
</dbReference>
<name>A0A1Y2CG03_9FUNG</name>
<evidence type="ECO:0000259" key="7">
    <source>
        <dbReference type="PROSITE" id="PS50181"/>
    </source>
</evidence>
<dbReference type="Pfam" id="PF23598">
    <property type="entry name" value="LRR_14"/>
    <property type="match status" value="1"/>
</dbReference>
<dbReference type="SUPFAM" id="SSF81383">
    <property type="entry name" value="F-box domain"/>
    <property type="match status" value="1"/>
</dbReference>
<evidence type="ECO:0000256" key="6">
    <source>
        <dbReference type="ARBA" id="ARBA00023136"/>
    </source>
</evidence>
<dbReference type="InterPro" id="IPR032675">
    <property type="entry name" value="LRR_dom_sf"/>
</dbReference>
<dbReference type="Gene3D" id="3.80.10.10">
    <property type="entry name" value="Ribonuclease Inhibitor"/>
    <property type="match status" value="2"/>
</dbReference>
<evidence type="ECO:0000313" key="8">
    <source>
        <dbReference type="EMBL" id="ORY45993.1"/>
    </source>
</evidence>
<dbReference type="InterPro" id="IPR053038">
    <property type="entry name" value="RLP_Defense"/>
</dbReference>
<dbReference type="STRING" id="329046.A0A1Y2CG03"/>
<evidence type="ECO:0000256" key="5">
    <source>
        <dbReference type="ARBA" id="ARBA00022737"/>
    </source>
</evidence>
<keyword evidence="4" id="KW-0732">Signal</keyword>
<dbReference type="Pfam" id="PF00560">
    <property type="entry name" value="LRR_1"/>
    <property type="match status" value="1"/>
</dbReference>
<feature type="domain" description="F-box" evidence="7">
    <location>
        <begin position="3"/>
        <end position="48"/>
    </location>
</feature>
<reference evidence="8 9" key="1">
    <citation type="submission" date="2016-07" db="EMBL/GenBank/DDBJ databases">
        <title>Pervasive Adenine N6-methylation of Active Genes in Fungi.</title>
        <authorList>
            <consortium name="DOE Joint Genome Institute"/>
            <person name="Mondo S.J."/>
            <person name="Dannebaum R.O."/>
            <person name="Kuo R.C."/>
            <person name="Labutti K."/>
            <person name="Haridas S."/>
            <person name="Kuo A."/>
            <person name="Salamov A."/>
            <person name="Ahrendt S.R."/>
            <person name="Lipzen A."/>
            <person name="Sullivan W."/>
            <person name="Andreopoulos W.B."/>
            <person name="Clum A."/>
            <person name="Lindquist E."/>
            <person name="Daum C."/>
            <person name="Ramamoorthy G.K."/>
            <person name="Gryganskyi A."/>
            <person name="Culley D."/>
            <person name="Magnuson J.K."/>
            <person name="James T.Y."/>
            <person name="O'Malley M.A."/>
            <person name="Stajich J.E."/>
            <person name="Spatafora J.W."/>
            <person name="Visel A."/>
            <person name="Grigoriev I.V."/>
        </authorList>
    </citation>
    <scope>NUCLEOTIDE SEQUENCE [LARGE SCALE GENOMIC DNA]</scope>
    <source>
        <strain evidence="8 9">JEL800</strain>
    </source>
</reference>
<evidence type="ECO:0000256" key="1">
    <source>
        <dbReference type="ARBA" id="ARBA00004236"/>
    </source>
</evidence>
<dbReference type="InterPro" id="IPR003591">
    <property type="entry name" value="Leu-rich_rpt_typical-subtyp"/>
</dbReference>
<dbReference type="SMART" id="SM00256">
    <property type="entry name" value="FBOX"/>
    <property type="match status" value="1"/>
</dbReference>
<sequence>MNSNTLPTLPTELIFSIFSWLSPIEALKLRTLCKRIQTCLKTSHFALLVTARFLHGTDTDFLISNKSFDQLFFKFPEPYSRLAAEHLCVVMARHSYIQLRWDDLTLANVALPPAVKYLTYFWYLQISKTELTGCLPVELFGLVKLKVLDLSDNKITGPLPNEVGQLVNLECLCLRRNQMNGPIPESIGELKQLVQLVLNDNEFTTLPQSIGELSKLEALHLSCNNIGGRLPSTLGRLQSLVFLLLNNNLFEGEIPVEIARLESLRFGDFSSNKLSGLIPNEFVDLIQLEALDLRGNSLWRDPTLTNVDIDWRHVLL</sequence>
<dbReference type="OrthoDB" id="1394818at2759"/>
<keyword evidence="2" id="KW-1003">Cell membrane</keyword>
<dbReference type="PANTHER" id="PTHR48064">
    <property type="entry name" value="OS01G0750400 PROTEIN"/>
    <property type="match status" value="1"/>
</dbReference>
<dbReference type="InterPro" id="IPR055414">
    <property type="entry name" value="LRR_R13L4/SHOC2-like"/>
</dbReference>
<dbReference type="InterPro" id="IPR001611">
    <property type="entry name" value="Leu-rich_rpt"/>
</dbReference>
<keyword evidence="6" id="KW-0472">Membrane</keyword>
<comment type="subcellular location">
    <subcellularLocation>
        <location evidence="1">Cell membrane</location>
    </subcellularLocation>
</comment>
<keyword evidence="5" id="KW-0677">Repeat</keyword>
<evidence type="ECO:0000256" key="2">
    <source>
        <dbReference type="ARBA" id="ARBA00022475"/>
    </source>
</evidence>
<accession>A0A1Y2CG03</accession>
<dbReference type="FunFam" id="3.80.10.10:FF:000299">
    <property type="entry name" value="Piriformospora indica-insensitive protein 2"/>
    <property type="match status" value="1"/>
</dbReference>